<reference evidence="3" key="1">
    <citation type="journal article" date="2017" name="Nat. Microbiol.">
        <title>Global analysis of biosynthetic gene clusters reveals vast potential of secondary metabolite production in Penicillium species.</title>
        <authorList>
            <person name="Nielsen J.C."/>
            <person name="Grijseels S."/>
            <person name="Prigent S."/>
            <person name="Ji B."/>
            <person name="Dainat J."/>
            <person name="Nielsen K.F."/>
            <person name="Frisvad J.C."/>
            <person name="Workman M."/>
            <person name="Nielsen J."/>
        </authorList>
    </citation>
    <scope>NUCLEOTIDE SEQUENCE [LARGE SCALE GENOMIC DNA]</scope>
    <source>
        <strain evidence="3">IBT 14082</strain>
    </source>
</reference>
<dbReference type="InterPro" id="IPR032466">
    <property type="entry name" value="Metal_Hydrolase"/>
</dbReference>
<dbReference type="Proteomes" id="UP000191342">
    <property type="component" value="Unassembled WGS sequence"/>
</dbReference>
<dbReference type="PANTHER" id="PTHR22642:SF2">
    <property type="entry name" value="PROTEIN LONG AFTER FAR-RED 3"/>
    <property type="match status" value="1"/>
</dbReference>
<accession>A0A1V6SNE4</accession>
<evidence type="ECO:0000313" key="2">
    <source>
        <dbReference type="EMBL" id="OQE15585.1"/>
    </source>
</evidence>
<protein>
    <recommendedName>
        <fullName evidence="1">Amidohydrolase 3 domain-containing protein</fullName>
    </recommendedName>
</protein>
<organism evidence="2 3">
    <name type="scientific">Penicillium flavigenum</name>
    <dbReference type="NCBI Taxonomy" id="254877"/>
    <lineage>
        <taxon>Eukaryota</taxon>
        <taxon>Fungi</taxon>
        <taxon>Dikarya</taxon>
        <taxon>Ascomycota</taxon>
        <taxon>Pezizomycotina</taxon>
        <taxon>Eurotiomycetes</taxon>
        <taxon>Eurotiomycetidae</taxon>
        <taxon>Eurotiales</taxon>
        <taxon>Aspergillaceae</taxon>
        <taxon>Penicillium</taxon>
    </lineage>
</organism>
<sequence length="563" mass="61795">MHSSTSPHNSVAYYNGQVYTVNAAQPWAQAFIVSATGIIEAIGTEEEILEIASSRNLIRYNLGQRFIMPGIHDAHTHLLLASMQAMNESSIGIDSGASDIGQRLQDGVCACSYHNVAGDWVIGNFYQASFFPDGIPDRKYLDSIYPTTPVLVREVSCHRLLLNTAGLERAGIDPINAVDPPGGFYVRRYDGSLTGEVAEGAMSQVFSKLPITPLSHAKRALEFGVRMCLKYGITSCQEASANSLYLHAIRELELENRLNLDVYTHIVCAPETFAMEPRDSLAALLDVANGFRSKHVHTNFVKLWLDGAPLPPQFTQCDLDAQGRPEQKHMVIGWEFLEEAVTKYDTRGMTCKLHVAGEGSARGALDVLERVRERHPGGPRHELAHCSAVHEDDIPRFVKSRITAEMSPAIFHEPIVNEIPHLLKWPFNQVLETGAHMTIGSDWLLPATPSLFNALAAIVEKVKIWPGGRKSSALELGKSEKERGGEILCRVITLSGAEAVGAQDRTGSLEVGKNANFIAVDRDLSKGNFSGATVLKTWFEGRLVYDCKDFEAGAVFSVTNSRL</sequence>
<evidence type="ECO:0000259" key="1">
    <source>
        <dbReference type="Pfam" id="PF07969"/>
    </source>
</evidence>
<dbReference type="Gene3D" id="3.10.310.70">
    <property type="match status" value="1"/>
</dbReference>
<gene>
    <name evidence="2" type="ORF">PENFLA_c031G02072</name>
</gene>
<feature type="domain" description="Amidohydrolase 3" evidence="1">
    <location>
        <begin position="61"/>
        <end position="545"/>
    </location>
</feature>
<dbReference type="EMBL" id="MLQL01000031">
    <property type="protein sequence ID" value="OQE15585.1"/>
    <property type="molecule type" value="Genomic_DNA"/>
</dbReference>
<dbReference type="InterPro" id="IPR011059">
    <property type="entry name" value="Metal-dep_hydrolase_composite"/>
</dbReference>
<dbReference type="PANTHER" id="PTHR22642">
    <property type="entry name" value="IMIDAZOLONEPROPIONASE"/>
    <property type="match status" value="1"/>
</dbReference>
<keyword evidence="3" id="KW-1185">Reference proteome</keyword>
<dbReference type="OrthoDB" id="194468at2759"/>
<evidence type="ECO:0000313" key="3">
    <source>
        <dbReference type="Proteomes" id="UP000191342"/>
    </source>
</evidence>
<dbReference type="SUPFAM" id="SSF51338">
    <property type="entry name" value="Composite domain of metallo-dependent hydrolases"/>
    <property type="match status" value="1"/>
</dbReference>
<dbReference type="Pfam" id="PF07969">
    <property type="entry name" value="Amidohydro_3"/>
    <property type="match status" value="1"/>
</dbReference>
<comment type="caution">
    <text evidence="2">The sequence shown here is derived from an EMBL/GenBank/DDBJ whole genome shotgun (WGS) entry which is preliminary data.</text>
</comment>
<dbReference type="InterPro" id="IPR013108">
    <property type="entry name" value="Amidohydro_3"/>
</dbReference>
<dbReference type="AlphaFoldDB" id="A0A1V6SNE4"/>
<dbReference type="SUPFAM" id="SSF51556">
    <property type="entry name" value="Metallo-dependent hydrolases"/>
    <property type="match status" value="1"/>
</dbReference>
<name>A0A1V6SNE4_9EURO</name>
<dbReference type="GO" id="GO:0016810">
    <property type="term" value="F:hydrolase activity, acting on carbon-nitrogen (but not peptide) bonds"/>
    <property type="evidence" value="ECO:0007669"/>
    <property type="project" value="InterPro"/>
</dbReference>
<dbReference type="STRING" id="254877.A0A1V6SNE4"/>
<proteinExistence type="predicted"/>
<dbReference type="Gene3D" id="3.20.20.140">
    <property type="entry name" value="Metal-dependent hydrolases"/>
    <property type="match status" value="1"/>
</dbReference>
<dbReference type="Gene3D" id="2.30.40.10">
    <property type="entry name" value="Urease, subunit C, domain 1"/>
    <property type="match status" value="1"/>
</dbReference>